<proteinExistence type="predicted"/>
<dbReference type="AlphaFoldDB" id="A0A1X7V1Z0"/>
<sequence>EILGFVTFSFPATLEKLLTVISLDFRASGTLPFVKGPRTLPVTETGLVALEVSML</sequence>
<name>A0A1X7V1Z0_AMPQE</name>
<organism evidence="1">
    <name type="scientific">Amphimedon queenslandica</name>
    <name type="common">Sponge</name>
    <dbReference type="NCBI Taxonomy" id="400682"/>
    <lineage>
        <taxon>Eukaryota</taxon>
        <taxon>Metazoa</taxon>
        <taxon>Porifera</taxon>
        <taxon>Demospongiae</taxon>
        <taxon>Heteroscleromorpha</taxon>
        <taxon>Haplosclerida</taxon>
        <taxon>Niphatidae</taxon>
        <taxon>Amphimedon</taxon>
    </lineage>
</organism>
<evidence type="ECO:0000313" key="1">
    <source>
        <dbReference type="EnsemblMetazoa" id="Aqu2.1.34265_001"/>
    </source>
</evidence>
<dbReference type="InParanoid" id="A0A1X7V1Z0"/>
<dbReference type="EnsemblMetazoa" id="Aqu2.1.34265_001">
    <property type="protein sequence ID" value="Aqu2.1.34265_001"/>
    <property type="gene ID" value="Aqu2.1.34265"/>
</dbReference>
<reference evidence="1" key="1">
    <citation type="submission" date="2017-05" db="UniProtKB">
        <authorList>
            <consortium name="EnsemblMetazoa"/>
        </authorList>
    </citation>
    <scope>IDENTIFICATION</scope>
</reference>
<accession>A0A1X7V1Z0</accession>
<protein>
    <submittedName>
        <fullName evidence="1">Uncharacterized protein</fullName>
    </submittedName>
</protein>